<keyword evidence="3" id="KW-0520">NAD</keyword>
<reference evidence="4 5" key="1">
    <citation type="submission" date="2023-03" db="EMBL/GenBank/DDBJ databases">
        <title>Novel Species.</title>
        <authorList>
            <person name="Ma S."/>
        </authorList>
    </citation>
    <scope>NUCLEOTIDE SEQUENCE [LARGE SCALE GENOMIC DNA]</scope>
    <source>
        <strain evidence="4 5">B11</strain>
    </source>
</reference>
<dbReference type="RefSeq" id="WP_369018342.1">
    <property type="nucleotide sequence ID" value="NZ_CP121689.1"/>
</dbReference>
<protein>
    <submittedName>
        <fullName evidence="4">4-hydroxythreonine-4-phosphate dehydrogenase PdxA</fullName>
        <ecNumber evidence="4">1.1.1.262</ecNumber>
    </submittedName>
</protein>
<dbReference type="SUPFAM" id="SSF53659">
    <property type="entry name" value="Isocitrate/Isopropylmalate dehydrogenase-like"/>
    <property type="match status" value="1"/>
</dbReference>
<dbReference type="InterPro" id="IPR005255">
    <property type="entry name" value="PdxA_fam"/>
</dbReference>
<proteinExistence type="predicted"/>
<keyword evidence="2 4" id="KW-0560">Oxidoreductase</keyword>
<evidence type="ECO:0000256" key="3">
    <source>
        <dbReference type="ARBA" id="ARBA00023027"/>
    </source>
</evidence>
<dbReference type="Gene3D" id="3.40.718.10">
    <property type="entry name" value="Isopropylmalate Dehydrogenase"/>
    <property type="match status" value="1"/>
</dbReference>
<dbReference type="PANTHER" id="PTHR30004">
    <property type="entry name" value="4-HYDROXYTHREONINE-4-PHOSPHATE DEHYDROGENASE"/>
    <property type="match status" value="1"/>
</dbReference>
<dbReference type="EC" id="1.1.1.262" evidence="4"/>
<dbReference type="Pfam" id="PF04166">
    <property type="entry name" value="PdxA"/>
    <property type="match status" value="1"/>
</dbReference>
<name>A0ABZ2YB07_9BACT</name>
<dbReference type="Proteomes" id="UP001461341">
    <property type="component" value="Chromosome"/>
</dbReference>
<keyword evidence="5" id="KW-1185">Reference proteome</keyword>
<dbReference type="PANTHER" id="PTHR30004:SF6">
    <property type="entry name" value="D-THREONATE 4-PHOSPHATE DEHYDROGENASE"/>
    <property type="match status" value="1"/>
</dbReference>
<evidence type="ECO:0000313" key="5">
    <source>
        <dbReference type="Proteomes" id="UP001461341"/>
    </source>
</evidence>
<evidence type="ECO:0000256" key="1">
    <source>
        <dbReference type="ARBA" id="ARBA00022723"/>
    </source>
</evidence>
<evidence type="ECO:0000313" key="4">
    <source>
        <dbReference type="EMBL" id="WZL76184.1"/>
    </source>
</evidence>
<dbReference type="EMBL" id="CP121689">
    <property type="protein sequence ID" value="WZL76184.1"/>
    <property type="molecule type" value="Genomic_DNA"/>
</dbReference>
<dbReference type="GO" id="GO:0050570">
    <property type="term" value="F:4-hydroxythreonine-4-phosphate dehydrogenase activity"/>
    <property type="evidence" value="ECO:0007669"/>
    <property type="project" value="UniProtKB-EC"/>
</dbReference>
<keyword evidence="1" id="KW-0479">Metal-binding</keyword>
<accession>A0ABZ2YB07</accession>
<gene>
    <name evidence="4" type="primary">pdxA</name>
    <name evidence="4" type="ORF">QBE54_00180</name>
</gene>
<dbReference type="NCBIfam" id="TIGR00557">
    <property type="entry name" value="pdxA"/>
    <property type="match status" value="1"/>
</dbReference>
<organism evidence="4 5">
    <name type="scientific">Thermatribacter velox</name>
    <dbReference type="NCBI Taxonomy" id="3039681"/>
    <lineage>
        <taxon>Bacteria</taxon>
        <taxon>Pseudomonadati</taxon>
        <taxon>Atribacterota</taxon>
        <taxon>Atribacteria</taxon>
        <taxon>Atribacterales</taxon>
        <taxon>Thermatribacteraceae</taxon>
        <taxon>Thermatribacter</taxon>
    </lineage>
</organism>
<evidence type="ECO:0000256" key="2">
    <source>
        <dbReference type="ARBA" id="ARBA00023002"/>
    </source>
</evidence>
<sequence length="332" mass="36433">MSRLRIIITVGDPAGVGPEIVVKTLANWDIDAQPVVVGDRWLLEKAQKCCGVSISWQEVTPSSDFHNAKSDLPLLVSPQVLPESFSHWGKVSKEGGKASFEYLRKAVELIKDGQAQALVTAPLNKEALHAAAIPFIGHTEILKELTASRDVFTMFQIENLRVFFFTRHLPLIEAIQKITREGLLSFLKKMDAYLRRLGITNPCIAVAALNPHAGEGGLLGTEEQEIIAPAIEEAQKAGINAEGPFPADSIFFFAWQGSHDAVLSLYHDQGHIATKCINFFKTVSVTLGLPFIRTSPDHGTAYDIAWSGKANPQSMYEACRIAAHYATAYRPL</sequence>